<sequence>MKEKLSGIRNNELKILYERRSVRDYSNKPIPKETLNEVIAAGQTSPVALGKFENYHIQVINSDKVKGIIERGVSEVSGREVHPLYNAPTLIVVAVKPKGDTIENAEYASSAMIIHNMVLAAEALGLGACYIWGAIRSTQNNAKVQEAVDLPEGYQAVGSLVLGYPADEESTRGPKEFKERFSISFLED</sequence>
<evidence type="ECO:0000313" key="7">
    <source>
        <dbReference type="EMBL" id="AVM42577.1"/>
    </source>
</evidence>
<dbReference type="InterPro" id="IPR000415">
    <property type="entry name" value="Nitroreductase-like"/>
</dbReference>
<dbReference type="RefSeq" id="WP_106012533.1">
    <property type="nucleotide sequence ID" value="NZ_CP027226.1"/>
</dbReference>
<protein>
    <recommendedName>
        <fullName evidence="6">Nitroreductase domain-containing protein</fullName>
    </recommendedName>
</protein>
<reference evidence="8" key="1">
    <citation type="submission" date="2018-02" db="EMBL/GenBank/DDBJ databases">
        <authorList>
            <person name="Holder M.E."/>
            <person name="Ajami N.J."/>
            <person name="Petrosino J.F."/>
        </authorList>
    </citation>
    <scope>NUCLEOTIDE SEQUENCE [LARGE SCALE GENOMIC DNA]</scope>
    <source>
        <strain evidence="8">CCUG 47711</strain>
    </source>
</reference>
<dbReference type="CDD" id="cd02062">
    <property type="entry name" value="Nitro_FMN_reductase"/>
    <property type="match status" value="1"/>
</dbReference>
<accession>A0A2S0KNJ9</accession>
<gene>
    <name evidence="7" type="ORF">C5Q98_04795</name>
</gene>
<evidence type="ECO:0000259" key="6">
    <source>
        <dbReference type="Pfam" id="PF00881"/>
    </source>
</evidence>
<dbReference type="InterPro" id="IPR029479">
    <property type="entry name" value="Nitroreductase"/>
</dbReference>
<evidence type="ECO:0000313" key="8">
    <source>
        <dbReference type="Proteomes" id="UP000237947"/>
    </source>
</evidence>
<comment type="cofactor">
    <cofactor evidence="1">
        <name>FMN</name>
        <dbReference type="ChEBI" id="CHEBI:58210"/>
    </cofactor>
</comment>
<dbReference type="Pfam" id="PF00881">
    <property type="entry name" value="Nitroreductase"/>
    <property type="match status" value="1"/>
</dbReference>
<evidence type="ECO:0000256" key="4">
    <source>
        <dbReference type="ARBA" id="ARBA00022643"/>
    </source>
</evidence>
<proteinExistence type="inferred from homology"/>
<dbReference type="AlphaFoldDB" id="A0A2S0KNJ9"/>
<dbReference type="PANTHER" id="PTHR43673:SF2">
    <property type="entry name" value="NITROREDUCTASE"/>
    <property type="match status" value="1"/>
</dbReference>
<dbReference type="GO" id="GO:0016491">
    <property type="term" value="F:oxidoreductase activity"/>
    <property type="evidence" value="ECO:0007669"/>
    <property type="project" value="UniProtKB-KW"/>
</dbReference>
<dbReference type="Gene3D" id="3.40.109.10">
    <property type="entry name" value="NADH Oxidase"/>
    <property type="match status" value="1"/>
</dbReference>
<dbReference type="KEGG" id="fsa:C5Q98_04795"/>
<name>A0A2S0KNJ9_9FIRM</name>
<keyword evidence="8" id="KW-1185">Reference proteome</keyword>
<evidence type="ECO:0000256" key="5">
    <source>
        <dbReference type="ARBA" id="ARBA00023002"/>
    </source>
</evidence>
<organism evidence="7 8">
    <name type="scientific">Fastidiosipila sanguinis</name>
    <dbReference type="NCBI Taxonomy" id="236753"/>
    <lineage>
        <taxon>Bacteria</taxon>
        <taxon>Bacillati</taxon>
        <taxon>Bacillota</taxon>
        <taxon>Clostridia</taxon>
        <taxon>Eubacteriales</taxon>
        <taxon>Oscillospiraceae</taxon>
        <taxon>Fastidiosipila</taxon>
    </lineage>
</organism>
<dbReference type="OrthoDB" id="9783470at2"/>
<dbReference type="PANTHER" id="PTHR43673">
    <property type="entry name" value="NAD(P)H NITROREDUCTASE YDGI-RELATED"/>
    <property type="match status" value="1"/>
</dbReference>
<evidence type="ECO:0000256" key="1">
    <source>
        <dbReference type="ARBA" id="ARBA00001917"/>
    </source>
</evidence>
<evidence type="ECO:0000256" key="2">
    <source>
        <dbReference type="ARBA" id="ARBA00007118"/>
    </source>
</evidence>
<dbReference type="Proteomes" id="UP000237947">
    <property type="component" value="Chromosome"/>
</dbReference>
<keyword evidence="3" id="KW-0285">Flavoprotein</keyword>
<dbReference type="EMBL" id="CP027226">
    <property type="protein sequence ID" value="AVM42577.1"/>
    <property type="molecule type" value="Genomic_DNA"/>
</dbReference>
<evidence type="ECO:0000256" key="3">
    <source>
        <dbReference type="ARBA" id="ARBA00022630"/>
    </source>
</evidence>
<keyword evidence="4" id="KW-0288">FMN</keyword>
<feature type="domain" description="Nitroreductase" evidence="6">
    <location>
        <begin position="17"/>
        <end position="164"/>
    </location>
</feature>
<keyword evidence="5" id="KW-0560">Oxidoreductase</keyword>
<dbReference type="SUPFAM" id="SSF55469">
    <property type="entry name" value="FMN-dependent nitroreductase-like"/>
    <property type="match status" value="1"/>
</dbReference>
<comment type="similarity">
    <text evidence="2">Belongs to the nitroreductase family.</text>
</comment>